<name>A0A9W6YUQ8_AMBMO</name>
<dbReference type="InterPro" id="IPR036404">
    <property type="entry name" value="Jacalin-like_lectin_dom_sf"/>
</dbReference>
<keyword evidence="2" id="KW-1185">Reference proteome</keyword>
<dbReference type="SUPFAM" id="SSF51101">
    <property type="entry name" value="Mannose-binding lectins"/>
    <property type="match status" value="1"/>
</dbReference>
<dbReference type="Proteomes" id="UP001165063">
    <property type="component" value="Unassembled WGS sequence"/>
</dbReference>
<organism evidence="1 2">
    <name type="scientific">Ambrosiozyma monospora</name>
    <name type="common">Yeast</name>
    <name type="synonym">Endomycopsis monosporus</name>
    <dbReference type="NCBI Taxonomy" id="43982"/>
    <lineage>
        <taxon>Eukaryota</taxon>
        <taxon>Fungi</taxon>
        <taxon>Dikarya</taxon>
        <taxon>Ascomycota</taxon>
        <taxon>Saccharomycotina</taxon>
        <taxon>Pichiomycetes</taxon>
        <taxon>Pichiales</taxon>
        <taxon>Pichiaceae</taxon>
        <taxon>Ambrosiozyma</taxon>
    </lineage>
</organism>
<dbReference type="AlphaFoldDB" id="A0A9W6YUQ8"/>
<protein>
    <submittedName>
        <fullName evidence="1">Unnamed protein product</fullName>
    </submittedName>
</protein>
<evidence type="ECO:0000313" key="1">
    <source>
        <dbReference type="EMBL" id="GMG20534.1"/>
    </source>
</evidence>
<gene>
    <name evidence="1" type="ORF">Amon01_000130300</name>
</gene>
<evidence type="ECO:0000313" key="2">
    <source>
        <dbReference type="Proteomes" id="UP001165063"/>
    </source>
</evidence>
<sequence length="420" mass="47052">MYNSLLTAIESLAQSTNRLADKLDEVGLPPANTNTKPLADKTKSINIQAKLPSNNQRRIANSSNAVSVFNNDENKEIKNPHFSGIQKLIDGIGKCSPKEERPPIKDEPLSEGAAALAATEIGSKKCINQSLKVIENELKYYKKAEESQDYYYHSESQPPVKYNGTIEKLQTLVTNVMDYAEKHQLSRGTFVQTMLASINSVLVDTPFYVMIISHKQYKTTGVYNLKSLIYDEMARWSLKKSSHRFRVLVFMSGYAEMEYLDNGYENWGFTNGIRSGLDLEKITWLDKSIRHTEFYGKGVNGELLQTARPLNKSLGRVDIFYSKGINGLNFIFNDGSYELFGKCDGGVASFMMSPGDTLVGAKLTVSKKVDSIQFRSSSGKFSGYYGRYNFGAEHDICFNDSLKALSGTIGHGIESIRFHW</sequence>
<dbReference type="OrthoDB" id="74460at2759"/>
<accession>A0A9W6YUQ8</accession>
<dbReference type="Gene3D" id="2.100.10.30">
    <property type="entry name" value="Jacalin-like lectin domain"/>
    <property type="match status" value="1"/>
</dbReference>
<dbReference type="EMBL" id="BSXU01000392">
    <property type="protein sequence ID" value="GMG20534.1"/>
    <property type="molecule type" value="Genomic_DNA"/>
</dbReference>
<comment type="caution">
    <text evidence="1">The sequence shown here is derived from an EMBL/GenBank/DDBJ whole genome shotgun (WGS) entry which is preliminary data.</text>
</comment>
<proteinExistence type="predicted"/>
<reference evidence="1" key="1">
    <citation type="submission" date="2023-04" db="EMBL/GenBank/DDBJ databases">
        <title>Ambrosiozyma monospora NBRC 1965.</title>
        <authorList>
            <person name="Ichikawa N."/>
            <person name="Sato H."/>
            <person name="Tonouchi N."/>
        </authorList>
    </citation>
    <scope>NUCLEOTIDE SEQUENCE</scope>
    <source>
        <strain evidence="1">NBRC 1965</strain>
    </source>
</reference>